<protein>
    <submittedName>
        <fullName evidence="1">Uncharacterized protein</fullName>
    </submittedName>
</protein>
<reference evidence="2" key="1">
    <citation type="journal article" date="2022" name="Mol. Ecol. Resour.">
        <title>The genomes of chicory, endive, great burdock and yacon provide insights into Asteraceae palaeo-polyploidization history and plant inulin production.</title>
        <authorList>
            <person name="Fan W."/>
            <person name="Wang S."/>
            <person name="Wang H."/>
            <person name="Wang A."/>
            <person name="Jiang F."/>
            <person name="Liu H."/>
            <person name="Zhao H."/>
            <person name="Xu D."/>
            <person name="Zhang Y."/>
        </authorList>
    </citation>
    <scope>NUCLEOTIDE SEQUENCE [LARGE SCALE GENOMIC DNA]</scope>
    <source>
        <strain evidence="2">cv. Yunnan</strain>
    </source>
</reference>
<keyword evidence="2" id="KW-1185">Reference proteome</keyword>
<evidence type="ECO:0000313" key="1">
    <source>
        <dbReference type="EMBL" id="KAI3696059.1"/>
    </source>
</evidence>
<proteinExistence type="predicted"/>
<dbReference type="Proteomes" id="UP001056120">
    <property type="component" value="Linkage Group LG26"/>
</dbReference>
<reference evidence="1 2" key="2">
    <citation type="journal article" date="2022" name="Mol. Ecol. Resour.">
        <title>The genomes of chicory, endive, great burdock and yacon provide insights into Asteraceae paleo-polyploidization history and plant inulin production.</title>
        <authorList>
            <person name="Fan W."/>
            <person name="Wang S."/>
            <person name="Wang H."/>
            <person name="Wang A."/>
            <person name="Jiang F."/>
            <person name="Liu H."/>
            <person name="Zhao H."/>
            <person name="Xu D."/>
            <person name="Zhang Y."/>
        </authorList>
    </citation>
    <scope>NUCLEOTIDE SEQUENCE [LARGE SCALE GENOMIC DNA]</scope>
    <source>
        <strain evidence="2">cv. Yunnan</strain>
        <tissue evidence="1">Leaves</tissue>
    </source>
</reference>
<evidence type="ECO:0000313" key="2">
    <source>
        <dbReference type="Proteomes" id="UP001056120"/>
    </source>
</evidence>
<name>A0ACB8ZDL0_9ASTR</name>
<gene>
    <name evidence="1" type="ORF">L1987_79068</name>
</gene>
<accession>A0ACB8ZDL0</accession>
<organism evidence="1 2">
    <name type="scientific">Smallanthus sonchifolius</name>
    <dbReference type="NCBI Taxonomy" id="185202"/>
    <lineage>
        <taxon>Eukaryota</taxon>
        <taxon>Viridiplantae</taxon>
        <taxon>Streptophyta</taxon>
        <taxon>Embryophyta</taxon>
        <taxon>Tracheophyta</taxon>
        <taxon>Spermatophyta</taxon>
        <taxon>Magnoliopsida</taxon>
        <taxon>eudicotyledons</taxon>
        <taxon>Gunneridae</taxon>
        <taxon>Pentapetalae</taxon>
        <taxon>asterids</taxon>
        <taxon>campanulids</taxon>
        <taxon>Asterales</taxon>
        <taxon>Asteraceae</taxon>
        <taxon>Asteroideae</taxon>
        <taxon>Heliantheae alliance</taxon>
        <taxon>Millerieae</taxon>
        <taxon>Smallanthus</taxon>
    </lineage>
</organism>
<comment type="caution">
    <text evidence="1">The sequence shown here is derived from an EMBL/GenBank/DDBJ whole genome shotgun (WGS) entry which is preliminary data.</text>
</comment>
<sequence>MDGYQCKPGKLGRLDGLGGRRGVGWSRSPRQAVVGGWLRMRVAVVAVTGGWQHGIGWWCRQSVERSRTSGGGGVVSGWAAVGGRSAAEGGSSGGGKS</sequence>
<dbReference type="EMBL" id="CM042043">
    <property type="protein sequence ID" value="KAI3696059.1"/>
    <property type="molecule type" value="Genomic_DNA"/>
</dbReference>